<dbReference type="InterPro" id="IPR025368">
    <property type="entry name" value="DUF4272"/>
</dbReference>
<organism evidence="1 2">
    <name type="scientific">Iodobacter violaceini</name>
    <dbReference type="NCBI Taxonomy" id="3044271"/>
    <lineage>
        <taxon>Bacteria</taxon>
        <taxon>Pseudomonadati</taxon>
        <taxon>Pseudomonadota</taxon>
        <taxon>Betaproteobacteria</taxon>
        <taxon>Neisseriales</taxon>
        <taxon>Chitinibacteraceae</taxon>
        <taxon>Iodobacter</taxon>
    </lineage>
</organism>
<accession>A0ABX0KM17</accession>
<dbReference type="RefSeq" id="WP_166820802.1">
    <property type="nucleotide sequence ID" value="NZ_JAAOLX010000001.1"/>
</dbReference>
<reference evidence="1 2" key="1">
    <citation type="submission" date="2020-03" db="EMBL/GenBank/DDBJ databases">
        <title>Draft genome sequence of environmentally isolated violet-colored cultures.</title>
        <authorList>
            <person name="Wilson H.S."/>
        </authorList>
    </citation>
    <scope>NUCLEOTIDE SEQUENCE [LARGE SCALE GENOMIC DNA]</scope>
    <source>
        <strain evidence="1 2">HSC-16F04</strain>
    </source>
</reference>
<protein>
    <submittedName>
        <fullName evidence="1">DUF4272 domain-containing protein</fullName>
    </submittedName>
</protein>
<name>A0ABX0KM17_9NEIS</name>
<dbReference type="EMBL" id="JAAOLX010000001">
    <property type="protein sequence ID" value="NHQ84632.1"/>
    <property type="molecule type" value="Genomic_DNA"/>
</dbReference>
<dbReference type="Pfam" id="PF14094">
    <property type="entry name" value="DUF4272"/>
    <property type="match status" value="1"/>
</dbReference>
<comment type="caution">
    <text evidence="1">The sequence shown here is derived from an EMBL/GenBank/DDBJ whole genome shotgun (WGS) entry which is preliminary data.</text>
</comment>
<gene>
    <name evidence="1" type="ORF">HA050_00685</name>
</gene>
<evidence type="ECO:0000313" key="1">
    <source>
        <dbReference type="EMBL" id="NHQ84632.1"/>
    </source>
</evidence>
<sequence length="397" mass="44522">MFKDCALYFPLEKLPLKSAFPNGKSNGGLFRSATWFEYESGEGTVRLNLNHENLAEHLRGFRGYIAQLPDNGVARSEAQRLIQLTQAAVGVILPHPASPDSQLFASLMKLIKQFDGFMFVAGSILLPDGSFLIGPMANQSEISDSLPAPSIRSVNPEELRHSGHINEGDALRVSQRENNYLQLAERGFICARWLPLYRTEDHTNKLRPVEEIVARLLALEALFFWVAAPEDVTSSERLLAFVSRNMLRDHLTVEENDILSLQRTEANDTHASIIGWHLENMWALAWILGFEPPPPFFQGQLPQEITNSMLYEFLPDFDATVSGFQAGVTVRSIDEVTQLEDLYYCAHNAVRSAQSGKDTVPQEWHPVRDGGAIHERRHSLTWAVSPGIAWNDTDLST</sequence>
<keyword evidence="2" id="KW-1185">Reference proteome</keyword>
<dbReference type="Proteomes" id="UP000712570">
    <property type="component" value="Unassembled WGS sequence"/>
</dbReference>
<evidence type="ECO:0000313" key="2">
    <source>
        <dbReference type="Proteomes" id="UP000712570"/>
    </source>
</evidence>
<proteinExistence type="predicted"/>